<dbReference type="EMBL" id="MAAO01000005">
    <property type="protein sequence ID" value="OUR97925.1"/>
    <property type="molecule type" value="Genomic_DNA"/>
</dbReference>
<feature type="transmembrane region" description="Helical" evidence="6">
    <location>
        <begin position="511"/>
        <end position="529"/>
    </location>
</feature>
<feature type="domain" description="ResB-like" evidence="7">
    <location>
        <begin position="425"/>
        <end position="491"/>
    </location>
</feature>
<keyword evidence="5 6" id="KW-0472">Membrane</keyword>
<evidence type="ECO:0000259" key="7">
    <source>
        <dbReference type="Pfam" id="PF05140"/>
    </source>
</evidence>
<accession>A0A1Y5FGH3</accession>
<evidence type="ECO:0000256" key="5">
    <source>
        <dbReference type="ARBA" id="ARBA00023136"/>
    </source>
</evidence>
<comment type="subcellular location">
    <subcellularLocation>
        <location evidence="1">Membrane</location>
        <topology evidence="1">Multi-pass membrane protein</topology>
    </subcellularLocation>
</comment>
<evidence type="ECO:0000256" key="1">
    <source>
        <dbReference type="ARBA" id="ARBA00004141"/>
    </source>
</evidence>
<dbReference type="GO" id="GO:0016020">
    <property type="term" value="C:membrane"/>
    <property type="evidence" value="ECO:0007669"/>
    <property type="project" value="UniProtKB-SubCell"/>
</dbReference>
<dbReference type="AlphaFoldDB" id="A0A1Y5FGH3"/>
<keyword evidence="4 6" id="KW-1133">Transmembrane helix</keyword>
<evidence type="ECO:0000256" key="3">
    <source>
        <dbReference type="ARBA" id="ARBA00022748"/>
    </source>
</evidence>
<feature type="transmembrane region" description="Helical" evidence="6">
    <location>
        <begin position="21"/>
        <end position="39"/>
    </location>
</feature>
<dbReference type="Pfam" id="PF05140">
    <property type="entry name" value="ResB"/>
    <property type="match status" value="1"/>
</dbReference>
<gene>
    <name evidence="8" type="ORF">A9Q84_06940</name>
</gene>
<feature type="transmembrane region" description="Helical" evidence="6">
    <location>
        <begin position="59"/>
        <end position="77"/>
    </location>
</feature>
<evidence type="ECO:0000313" key="9">
    <source>
        <dbReference type="Proteomes" id="UP000196531"/>
    </source>
</evidence>
<evidence type="ECO:0000256" key="6">
    <source>
        <dbReference type="SAM" id="Phobius"/>
    </source>
</evidence>
<comment type="caution">
    <text evidence="8">The sequence shown here is derived from an EMBL/GenBank/DDBJ whole genome shotgun (WGS) entry which is preliminary data.</text>
</comment>
<reference evidence="9" key="1">
    <citation type="journal article" date="2017" name="Proc. Natl. Acad. Sci. U.S.A.">
        <title>Simulation of Deepwater Horizon oil plume reveals substrate specialization within a complex community of hydrocarbon-degraders.</title>
        <authorList>
            <person name="Hu P."/>
            <person name="Dubinsky E.A."/>
            <person name="Probst A.J."/>
            <person name="Wang J."/>
            <person name="Sieber C.M.K."/>
            <person name="Tom L.M."/>
            <person name="Gardinali P."/>
            <person name="Banfield J.F."/>
            <person name="Atlas R.M."/>
            <person name="Andersen G.L."/>
        </authorList>
    </citation>
    <scope>NUCLEOTIDE SEQUENCE [LARGE SCALE GENOMIC DNA]</scope>
</reference>
<dbReference type="InterPro" id="IPR007816">
    <property type="entry name" value="ResB-like_domain"/>
</dbReference>
<keyword evidence="3" id="KW-0201">Cytochrome c-type biogenesis</keyword>
<name>A0A1Y5FGH3_9BACT</name>
<evidence type="ECO:0000256" key="2">
    <source>
        <dbReference type="ARBA" id="ARBA00022692"/>
    </source>
</evidence>
<feature type="transmembrane region" description="Helical" evidence="6">
    <location>
        <begin position="84"/>
        <end position="105"/>
    </location>
</feature>
<evidence type="ECO:0000256" key="4">
    <source>
        <dbReference type="ARBA" id="ARBA00022989"/>
    </source>
</evidence>
<evidence type="ECO:0000313" key="8">
    <source>
        <dbReference type="EMBL" id="OUR97925.1"/>
    </source>
</evidence>
<organism evidence="8 9">
    <name type="scientific">Halobacteriovorax marinus</name>
    <dbReference type="NCBI Taxonomy" id="97084"/>
    <lineage>
        <taxon>Bacteria</taxon>
        <taxon>Pseudomonadati</taxon>
        <taxon>Bdellovibrionota</taxon>
        <taxon>Bacteriovoracia</taxon>
        <taxon>Bacteriovoracales</taxon>
        <taxon>Halobacteriovoraceae</taxon>
        <taxon>Halobacteriovorax</taxon>
    </lineage>
</organism>
<protein>
    <recommendedName>
        <fullName evidence="7">ResB-like domain-containing protein</fullName>
    </recommendedName>
</protein>
<proteinExistence type="predicted"/>
<keyword evidence="2 6" id="KW-0812">Transmembrane</keyword>
<dbReference type="Proteomes" id="UP000196531">
    <property type="component" value="Unassembled WGS sequence"/>
</dbReference>
<sequence length="547" mass="62754">MPSDLKKKIEKAEKFIGGLKFAVIVITLFSFMMIVGTFLESYYGTDFVNRVLYKSFPFMALQFGMFASIFLAMLLRLPPKKRLYGFYTIHIGLIMVGCGSFITWFSGIDGHLSLDPNSPNRKVILSDDVLRIIYHDEGKTVTRKLPFAAFRTTLDDKYENIQLGDFIPFADKILTWRKGSNPYPLNSSIHSSTYIISNPNVSQEMTLSLHPEAVEFEASLTMGLLNVTYLPKGLANCFTTKGKSGYIIWDSKKNDCYTPEQRKIKIRKTSENNKFLVLRENGKVYSFFPDFNPWPVDENLKVIKNSHLKIFNKKLFEDKPNLFAFGRKVAFFDDEKWHVAEFKKDSDTIDLPWMGFELVLKKHADREFPSFAPKEIMPIQKNGSLIKGLTKALEIDVLGNKYWVLNDRPITLRINSKKVSFVLDKEILTLPFEFILTKFKMDKSPGTNNPASYESFVKLFTSDGPTDHHVYMNNPLKHAGFTFYQASYSQDPQTGRYSSTLSVNVDQGRPLKYLGSIFLVLGAIAHYLLNKKKVKKSETTDFFKLEK</sequence>
<dbReference type="GO" id="GO:0017004">
    <property type="term" value="P:cytochrome complex assembly"/>
    <property type="evidence" value="ECO:0007669"/>
    <property type="project" value="UniProtKB-KW"/>
</dbReference>